<evidence type="ECO:0000256" key="2">
    <source>
        <dbReference type="ARBA" id="ARBA00023002"/>
    </source>
</evidence>
<dbReference type="OrthoDB" id="3185659at2"/>
<dbReference type="PANTHER" id="PTHR43060">
    <property type="entry name" value="3-HYDROXYISOBUTYRATE DEHYDROGENASE-LIKE 1, MITOCHONDRIAL-RELATED"/>
    <property type="match status" value="1"/>
</dbReference>
<evidence type="ECO:0000313" key="8">
    <source>
        <dbReference type="EMBL" id="TDL33413.1"/>
    </source>
</evidence>
<dbReference type="PANTHER" id="PTHR43060:SF15">
    <property type="entry name" value="3-HYDROXYISOBUTYRATE DEHYDROGENASE-LIKE 1, MITOCHONDRIAL-RELATED"/>
    <property type="match status" value="1"/>
</dbReference>
<dbReference type="InterPro" id="IPR036291">
    <property type="entry name" value="NAD(P)-bd_dom_sf"/>
</dbReference>
<evidence type="ECO:0000256" key="1">
    <source>
        <dbReference type="ARBA" id="ARBA00009080"/>
    </source>
</evidence>
<dbReference type="InterPro" id="IPR006115">
    <property type="entry name" value="6PGDH_NADP-bd"/>
</dbReference>
<dbReference type="GO" id="GO:0016491">
    <property type="term" value="F:oxidoreductase activity"/>
    <property type="evidence" value="ECO:0007669"/>
    <property type="project" value="UniProtKB-KW"/>
</dbReference>
<keyword evidence="5" id="KW-0732">Signal</keyword>
<evidence type="ECO:0000256" key="5">
    <source>
        <dbReference type="SAM" id="SignalP"/>
    </source>
</evidence>
<dbReference type="Proteomes" id="UP000294621">
    <property type="component" value="Unassembled WGS sequence"/>
</dbReference>
<comment type="caution">
    <text evidence="8">The sequence shown here is derived from an EMBL/GenBank/DDBJ whole genome shotgun (WGS) entry which is preliminary data.</text>
</comment>
<dbReference type="Pfam" id="PF03446">
    <property type="entry name" value="NAD_binding_2"/>
    <property type="match status" value="1"/>
</dbReference>
<dbReference type="GO" id="GO:0051287">
    <property type="term" value="F:NAD binding"/>
    <property type="evidence" value="ECO:0007669"/>
    <property type="project" value="InterPro"/>
</dbReference>
<proteinExistence type="inferred from homology"/>
<dbReference type="PIRSF" id="PIRSF000103">
    <property type="entry name" value="HIBADH"/>
    <property type="match status" value="1"/>
</dbReference>
<organism evidence="8 9">
    <name type="scientific">Arthrobacter nitrophenolicus</name>
    <dbReference type="NCBI Taxonomy" id="683150"/>
    <lineage>
        <taxon>Bacteria</taxon>
        <taxon>Bacillati</taxon>
        <taxon>Actinomycetota</taxon>
        <taxon>Actinomycetes</taxon>
        <taxon>Micrococcales</taxon>
        <taxon>Micrococcaceae</taxon>
        <taxon>Arthrobacter</taxon>
    </lineage>
</organism>
<feature type="domain" description="6-phosphogluconate dehydrogenase NADP-binding" evidence="6">
    <location>
        <begin position="5"/>
        <end position="159"/>
    </location>
</feature>
<dbReference type="InterPro" id="IPR013328">
    <property type="entry name" value="6PGD_dom2"/>
</dbReference>
<name>A0A4R5XPL4_9MICC</name>
<dbReference type="SUPFAM" id="SSF51735">
    <property type="entry name" value="NAD(P)-binding Rossmann-fold domains"/>
    <property type="match status" value="1"/>
</dbReference>
<dbReference type="EMBL" id="SMZQ01000011">
    <property type="protein sequence ID" value="TDL33413.1"/>
    <property type="molecule type" value="Genomic_DNA"/>
</dbReference>
<dbReference type="Gene3D" id="1.10.1040.10">
    <property type="entry name" value="N-(1-d-carboxylethyl)-l-norvaline Dehydrogenase, domain 2"/>
    <property type="match status" value="1"/>
</dbReference>
<protein>
    <submittedName>
        <fullName evidence="8">NAD(P)-dependent oxidoreductase</fullName>
    </submittedName>
</protein>
<dbReference type="InterPro" id="IPR029154">
    <property type="entry name" value="HIBADH-like_NADP-bd"/>
</dbReference>
<gene>
    <name evidence="8" type="ORF">E2R57_18230</name>
</gene>
<dbReference type="Pfam" id="PF14833">
    <property type="entry name" value="NAD_binding_11"/>
    <property type="match status" value="1"/>
</dbReference>
<dbReference type="InterPro" id="IPR015815">
    <property type="entry name" value="HIBADH-related"/>
</dbReference>
<accession>A0A4R5XPL4</accession>
<evidence type="ECO:0000259" key="7">
    <source>
        <dbReference type="Pfam" id="PF14833"/>
    </source>
</evidence>
<feature type="signal peptide" evidence="5">
    <location>
        <begin position="1"/>
        <end position="22"/>
    </location>
</feature>
<evidence type="ECO:0000256" key="4">
    <source>
        <dbReference type="PIRSR" id="PIRSR000103-1"/>
    </source>
</evidence>
<evidence type="ECO:0000256" key="3">
    <source>
        <dbReference type="ARBA" id="ARBA00023027"/>
    </source>
</evidence>
<dbReference type="RefSeq" id="WP_133351472.1">
    <property type="nucleotide sequence ID" value="NZ_SMZQ01000011.1"/>
</dbReference>
<dbReference type="GO" id="GO:0050661">
    <property type="term" value="F:NADP binding"/>
    <property type="evidence" value="ECO:0007669"/>
    <property type="project" value="InterPro"/>
</dbReference>
<keyword evidence="3" id="KW-0520">NAD</keyword>
<feature type="chain" id="PRO_5038599808" evidence="5">
    <location>
        <begin position="23"/>
        <end position="288"/>
    </location>
</feature>
<dbReference type="Gene3D" id="3.40.50.720">
    <property type="entry name" value="NAD(P)-binding Rossmann-like Domain"/>
    <property type="match status" value="1"/>
</dbReference>
<dbReference type="AlphaFoldDB" id="A0A4R5XPL4"/>
<feature type="domain" description="3-hydroxyisobutyrate dehydrogenase-like NAD-binding" evidence="7">
    <location>
        <begin position="165"/>
        <end position="285"/>
    </location>
</feature>
<evidence type="ECO:0000313" key="9">
    <source>
        <dbReference type="Proteomes" id="UP000294621"/>
    </source>
</evidence>
<feature type="active site" evidence="4">
    <location>
        <position position="171"/>
    </location>
</feature>
<dbReference type="SUPFAM" id="SSF48179">
    <property type="entry name" value="6-phosphogluconate dehydrogenase C-terminal domain-like"/>
    <property type="match status" value="1"/>
</dbReference>
<dbReference type="InterPro" id="IPR008927">
    <property type="entry name" value="6-PGluconate_DH-like_C_sf"/>
</dbReference>
<reference evidence="8 9" key="1">
    <citation type="submission" date="2019-03" db="EMBL/GenBank/DDBJ databases">
        <title>Genome Sequencing and Assembly of Various Microbes Isolated from Partially Reclaimed Soil and Acid Mine Drainage (AMD) Site.</title>
        <authorList>
            <person name="Steinbock B."/>
            <person name="Bechtold R."/>
            <person name="Sevigny J.L."/>
            <person name="Thomas D."/>
            <person name="Cuthill L.R."/>
            <person name="Aveiro Johannsen E.J."/>
            <person name="Thomas K."/>
            <person name="Ghosh A."/>
        </authorList>
    </citation>
    <scope>NUCLEOTIDE SEQUENCE [LARGE SCALE GENOMIC DNA]</scope>
    <source>
        <strain evidence="8 9">S-A1</strain>
    </source>
</reference>
<sequence length="288" mass="29426">MSSPKITFIGAGAIGLPMAVRAAAAGTVTAVDTSAERLAEASAQGLHTAHSFAPDSPPDVVMVMVATAQQAAAVLNGPEGIYAKAGRDAVVVVLSTIGPEAMQKLAAERPSGGPALLDVPVTGGIPGAVAGTLTLFASGDQDAIERIRPVLETMGKVVFSGPNLGDGQSYKIVNQLLATSQLVVAAEALAFAERLGLDTSSVFEAVRDGAGGSWMLDKYGPRMLNGTTDIAARVDIFLKDAALVDETAQRVSFDGQMIATTVSVLERAVAHGLAPLDASSVIDVYRQA</sequence>
<evidence type="ECO:0000259" key="6">
    <source>
        <dbReference type="Pfam" id="PF03446"/>
    </source>
</evidence>
<comment type="similarity">
    <text evidence="1">Belongs to the HIBADH-related family.</text>
</comment>
<keyword evidence="2" id="KW-0560">Oxidoreductase</keyword>